<dbReference type="InterPro" id="IPR003593">
    <property type="entry name" value="AAA+_ATPase"/>
</dbReference>
<dbReference type="EMBL" id="LBMM01001817">
    <property type="protein sequence ID" value="KMQ95690.1"/>
    <property type="molecule type" value="Genomic_DNA"/>
</dbReference>
<dbReference type="AlphaFoldDB" id="A0A0J7NTE1"/>
<evidence type="ECO:0000256" key="4">
    <source>
        <dbReference type="ARBA" id="ARBA00022840"/>
    </source>
</evidence>
<dbReference type="PaxDb" id="67767-A0A0J7NTE1"/>
<dbReference type="STRING" id="67767.A0A0J7NTE1"/>
<evidence type="ECO:0000256" key="2">
    <source>
        <dbReference type="ARBA" id="ARBA00022737"/>
    </source>
</evidence>
<dbReference type="Proteomes" id="UP000036403">
    <property type="component" value="Unassembled WGS sequence"/>
</dbReference>
<dbReference type="InterPro" id="IPR027417">
    <property type="entry name" value="P-loop_NTPase"/>
</dbReference>
<evidence type="ECO:0000256" key="6">
    <source>
        <dbReference type="SAM" id="Coils"/>
    </source>
</evidence>
<reference evidence="8 9" key="1">
    <citation type="submission" date="2015-04" db="EMBL/GenBank/DDBJ databases">
        <title>Lasius niger genome sequencing.</title>
        <authorList>
            <person name="Konorov E.A."/>
            <person name="Nikitin M.A."/>
            <person name="Kirill M.V."/>
            <person name="Chang P."/>
        </authorList>
    </citation>
    <scope>NUCLEOTIDE SEQUENCE [LARGE SCALE GENOMIC DNA]</scope>
    <source>
        <tissue evidence="8">Whole</tissue>
    </source>
</reference>
<dbReference type="GO" id="GO:0005737">
    <property type="term" value="C:cytoplasm"/>
    <property type="evidence" value="ECO:0007669"/>
    <property type="project" value="TreeGrafter"/>
</dbReference>
<evidence type="ECO:0000256" key="5">
    <source>
        <dbReference type="ARBA" id="ARBA00023186"/>
    </source>
</evidence>
<feature type="coiled-coil region" evidence="6">
    <location>
        <begin position="236"/>
        <end position="353"/>
    </location>
</feature>
<gene>
    <name evidence="8" type="ORF">RF55_4069</name>
</gene>
<dbReference type="OrthoDB" id="7127554at2759"/>
<evidence type="ECO:0000256" key="3">
    <source>
        <dbReference type="ARBA" id="ARBA00022741"/>
    </source>
</evidence>
<keyword evidence="2" id="KW-0677">Repeat</keyword>
<proteinExistence type="inferred from homology"/>
<dbReference type="SMART" id="SM00382">
    <property type="entry name" value="AAA"/>
    <property type="match status" value="1"/>
</dbReference>
<dbReference type="Pfam" id="PF00004">
    <property type="entry name" value="AAA"/>
    <property type="match status" value="1"/>
</dbReference>
<keyword evidence="5" id="KW-0143">Chaperone</keyword>
<comment type="caution">
    <text evidence="8">The sequence shown here is derived from an EMBL/GenBank/DDBJ whole genome shotgun (WGS) entry which is preliminary data.</text>
</comment>
<accession>A0A0J7NTE1</accession>
<keyword evidence="9" id="KW-1185">Reference proteome</keyword>
<dbReference type="InterPro" id="IPR003959">
    <property type="entry name" value="ATPase_AAA_core"/>
</dbReference>
<dbReference type="InterPro" id="IPR018368">
    <property type="entry name" value="ClpA/B_CS1"/>
</dbReference>
<dbReference type="GO" id="GO:0034605">
    <property type="term" value="P:cellular response to heat"/>
    <property type="evidence" value="ECO:0007669"/>
    <property type="project" value="TreeGrafter"/>
</dbReference>
<organism evidence="8 9">
    <name type="scientific">Lasius niger</name>
    <name type="common">Black garden ant</name>
    <dbReference type="NCBI Taxonomy" id="67767"/>
    <lineage>
        <taxon>Eukaryota</taxon>
        <taxon>Metazoa</taxon>
        <taxon>Ecdysozoa</taxon>
        <taxon>Arthropoda</taxon>
        <taxon>Hexapoda</taxon>
        <taxon>Insecta</taxon>
        <taxon>Pterygota</taxon>
        <taxon>Neoptera</taxon>
        <taxon>Endopterygota</taxon>
        <taxon>Hymenoptera</taxon>
        <taxon>Apocrita</taxon>
        <taxon>Aculeata</taxon>
        <taxon>Formicoidea</taxon>
        <taxon>Formicidae</taxon>
        <taxon>Formicinae</taxon>
        <taxon>Lasius</taxon>
        <taxon>Lasius</taxon>
    </lineage>
</organism>
<dbReference type="GO" id="GO:0005524">
    <property type="term" value="F:ATP binding"/>
    <property type="evidence" value="ECO:0007669"/>
    <property type="project" value="UniProtKB-KW"/>
</dbReference>
<dbReference type="Gene3D" id="3.40.50.300">
    <property type="entry name" value="P-loop containing nucleotide triphosphate hydrolases"/>
    <property type="match status" value="2"/>
</dbReference>
<dbReference type="InterPro" id="IPR041546">
    <property type="entry name" value="ClpA/ClpB_AAA_lid"/>
</dbReference>
<protein>
    <submittedName>
        <fullName evidence="8">Atp-dependent clp atpase subunit</fullName>
    </submittedName>
</protein>
<evidence type="ECO:0000313" key="9">
    <source>
        <dbReference type="Proteomes" id="UP000036403"/>
    </source>
</evidence>
<feature type="domain" description="AAA+ ATPase" evidence="7">
    <location>
        <begin position="22"/>
        <end position="166"/>
    </location>
</feature>
<comment type="similarity">
    <text evidence="1">Belongs to the ClpA/ClpB family.</text>
</comment>
<evidence type="ECO:0000256" key="1">
    <source>
        <dbReference type="ARBA" id="ARBA00008675"/>
    </source>
</evidence>
<evidence type="ECO:0000259" key="7">
    <source>
        <dbReference type="SMART" id="SM00382"/>
    </source>
</evidence>
<dbReference type="CDD" id="cd00009">
    <property type="entry name" value="AAA"/>
    <property type="match status" value="1"/>
</dbReference>
<dbReference type="PANTHER" id="PTHR11638">
    <property type="entry name" value="ATP-DEPENDENT CLP PROTEASE"/>
    <property type="match status" value="1"/>
</dbReference>
<dbReference type="FunFam" id="3.40.50.300:FF:000120">
    <property type="entry name" value="ATP-dependent chaperone ClpB"/>
    <property type="match status" value="1"/>
</dbReference>
<dbReference type="InterPro" id="IPR050130">
    <property type="entry name" value="ClpA_ClpB"/>
</dbReference>
<name>A0A0J7NTE1_LASNI</name>
<dbReference type="GO" id="GO:0016887">
    <property type="term" value="F:ATP hydrolysis activity"/>
    <property type="evidence" value="ECO:0007669"/>
    <property type="project" value="InterPro"/>
</dbReference>
<dbReference type="Pfam" id="PF17871">
    <property type="entry name" value="AAA_lid_9"/>
    <property type="match status" value="1"/>
</dbReference>
<dbReference type="PANTHER" id="PTHR11638:SF18">
    <property type="entry name" value="HEAT SHOCK PROTEIN 104"/>
    <property type="match status" value="1"/>
</dbReference>
<keyword evidence="4" id="KW-0067">ATP-binding</keyword>
<dbReference type="PROSITE" id="PS00870">
    <property type="entry name" value="CLPAB_1"/>
    <property type="match status" value="1"/>
</dbReference>
<sequence>MDPIIGRDEDIRKVEEILSRKTKNNPVLIGLPGVGKTAIIEGLAQRIVRGDVPSNLKDKIIYELDMGALIAGAKFQGEFEERLKAVINKVKNSNGKIIMFIDELHLIVGAGRTQGSMDASNLLKPMLARGELRCIGATTLDEYRQYIEKDAALERRFRKMIIKEPTVDDTLAILRGLKERFEAYHGVKIHDSALRAASYLSDKYITDRYLPDKAIDLVDEACALIKIAIDSVPSFLDELRRKVMHLEIEKAALSKEKDQGSINRLQEIDKELKDKKVSLDQLEQDFLKEKAAIEHIQDLKTRLEQAKAQLEQYQLAGDFSKAGELQYSIIPNLEKELESNENLKKTERLLKEDVTNDDIATIVAK</sequence>
<keyword evidence="3" id="KW-0547">Nucleotide-binding</keyword>
<dbReference type="FunFam" id="3.40.50.300:FF:000010">
    <property type="entry name" value="Chaperone clpB 1, putative"/>
    <property type="match status" value="1"/>
</dbReference>
<evidence type="ECO:0000313" key="8">
    <source>
        <dbReference type="EMBL" id="KMQ95690.1"/>
    </source>
</evidence>
<dbReference type="SUPFAM" id="SSF52540">
    <property type="entry name" value="P-loop containing nucleoside triphosphate hydrolases"/>
    <property type="match status" value="1"/>
</dbReference>
<keyword evidence="6" id="KW-0175">Coiled coil</keyword>